<dbReference type="Proteomes" id="UP000244450">
    <property type="component" value="Unassembled WGS sequence"/>
</dbReference>
<dbReference type="OrthoDB" id="643697at2"/>
<organism evidence="4 5">
    <name type="scientific">Chitinophaga parva</name>
    <dbReference type="NCBI Taxonomy" id="2169414"/>
    <lineage>
        <taxon>Bacteria</taxon>
        <taxon>Pseudomonadati</taxon>
        <taxon>Bacteroidota</taxon>
        <taxon>Chitinophagia</taxon>
        <taxon>Chitinophagales</taxon>
        <taxon>Chitinophagaceae</taxon>
        <taxon>Chitinophaga</taxon>
    </lineage>
</organism>
<keyword evidence="1" id="KW-0812">Transmembrane</keyword>
<dbReference type="PANTHER" id="PTHR30273:SF2">
    <property type="entry name" value="PROTEIN FECR"/>
    <property type="match status" value="1"/>
</dbReference>
<evidence type="ECO:0000256" key="1">
    <source>
        <dbReference type="SAM" id="Phobius"/>
    </source>
</evidence>
<evidence type="ECO:0000259" key="2">
    <source>
        <dbReference type="Pfam" id="PF04773"/>
    </source>
</evidence>
<dbReference type="Gene3D" id="2.60.120.1440">
    <property type="match status" value="1"/>
</dbReference>
<dbReference type="InterPro" id="IPR006860">
    <property type="entry name" value="FecR"/>
</dbReference>
<feature type="transmembrane region" description="Helical" evidence="1">
    <location>
        <begin position="82"/>
        <end position="100"/>
    </location>
</feature>
<dbReference type="AlphaFoldDB" id="A0A2T7BGB4"/>
<keyword evidence="1" id="KW-0472">Membrane</keyword>
<dbReference type="InterPro" id="IPR012373">
    <property type="entry name" value="Ferrdict_sens_TM"/>
</dbReference>
<protein>
    <submittedName>
        <fullName evidence="4">Uncharacterized protein</fullName>
    </submittedName>
</protein>
<comment type="caution">
    <text evidence="4">The sequence shown here is derived from an EMBL/GenBank/DDBJ whole genome shotgun (WGS) entry which is preliminary data.</text>
</comment>
<dbReference type="Gene3D" id="3.55.50.30">
    <property type="match status" value="1"/>
</dbReference>
<dbReference type="Pfam" id="PF04773">
    <property type="entry name" value="FecR"/>
    <property type="match status" value="1"/>
</dbReference>
<sequence length="385" mass="42113">MDTQPSPEQIKTWVENFLAGTISEADRQSLEAWFRTMPEGPVEWKDAATARAGQLEQRMLHAIDARINRQEHRLRYRHRRRALLASGLLLAVAAGGWLLMQTWRHPGKTVAQKAAIEHDVQPGSTVATLLLADGKEIKLDSTHTVNVTTMQGRICLLNQHGNTTYVGNIPGKAAGNTLTTHRGEQAPAVTLPDGTKVWLNAASTLHFPSTFAGGAREVALSGEAYFEVAKDAAHPFIVSTASDRVEVLGTHFDVMAYPDEQVQKATLLEGSIRVRRGGNSALLHPGQQARTSAGDAIKVSEVDPDESVAWMYGRLPLRKMDIPSFMRSVSRWYDVNVAYEGPLPTATFSAMLIKDVPLSQLLVALDANGVHCRLQGRTVIVGQHP</sequence>
<evidence type="ECO:0000259" key="3">
    <source>
        <dbReference type="Pfam" id="PF16344"/>
    </source>
</evidence>
<keyword evidence="5" id="KW-1185">Reference proteome</keyword>
<feature type="domain" description="Protein FecR C-terminal" evidence="3">
    <location>
        <begin position="317"/>
        <end position="381"/>
    </location>
</feature>
<dbReference type="EMBL" id="QCYK01000002">
    <property type="protein sequence ID" value="PUZ25332.1"/>
    <property type="molecule type" value="Genomic_DNA"/>
</dbReference>
<keyword evidence="1" id="KW-1133">Transmembrane helix</keyword>
<name>A0A2T7BGB4_9BACT</name>
<dbReference type="PANTHER" id="PTHR30273">
    <property type="entry name" value="PERIPLASMIC SIGNAL SENSOR AND SIGMA FACTOR ACTIVATOR FECR-RELATED"/>
    <property type="match status" value="1"/>
</dbReference>
<dbReference type="Pfam" id="PF16344">
    <property type="entry name" value="FecR_C"/>
    <property type="match status" value="1"/>
</dbReference>
<dbReference type="GO" id="GO:0016989">
    <property type="term" value="F:sigma factor antagonist activity"/>
    <property type="evidence" value="ECO:0007669"/>
    <property type="project" value="TreeGrafter"/>
</dbReference>
<accession>A0A2T7BGB4</accession>
<reference evidence="4 5" key="1">
    <citation type="submission" date="2018-04" db="EMBL/GenBank/DDBJ databases">
        <title>Chitinophaga fuyangensis sp. nov., isolated from soil in a chemical factory.</title>
        <authorList>
            <person name="Chen K."/>
        </authorList>
    </citation>
    <scope>NUCLEOTIDE SEQUENCE [LARGE SCALE GENOMIC DNA]</scope>
    <source>
        <strain evidence="4 5">LY-1</strain>
    </source>
</reference>
<evidence type="ECO:0000313" key="4">
    <source>
        <dbReference type="EMBL" id="PUZ25332.1"/>
    </source>
</evidence>
<dbReference type="RefSeq" id="WP_108687170.1">
    <property type="nucleotide sequence ID" value="NZ_QCYK01000002.1"/>
</dbReference>
<proteinExistence type="predicted"/>
<evidence type="ECO:0000313" key="5">
    <source>
        <dbReference type="Proteomes" id="UP000244450"/>
    </source>
</evidence>
<feature type="domain" description="FecR protein" evidence="2">
    <location>
        <begin position="177"/>
        <end position="272"/>
    </location>
</feature>
<gene>
    <name evidence="4" type="ORF">DCC81_13595</name>
</gene>
<dbReference type="InterPro" id="IPR032508">
    <property type="entry name" value="FecR_C"/>
</dbReference>
<dbReference type="PIRSF" id="PIRSF018266">
    <property type="entry name" value="FecR"/>
    <property type="match status" value="1"/>
</dbReference>